<dbReference type="Proteomes" id="UP000029224">
    <property type="component" value="Unassembled WGS sequence"/>
</dbReference>
<dbReference type="Pfam" id="PF12833">
    <property type="entry name" value="HTH_18"/>
    <property type="match status" value="1"/>
</dbReference>
<evidence type="ECO:0000256" key="1">
    <source>
        <dbReference type="ARBA" id="ARBA00023015"/>
    </source>
</evidence>
<reference evidence="5 6" key="1">
    <citation type="submission" date="2014-09" db="EMBL/GenBank/DDBJ databases">
        <title>Vibrio maritimus JCM 19240. (C210) whole genome shotgun sequence.</title>
        <authorList>
            <person name="Sawabe T."/>
            <person name="Meirelles P."/>
            <person name="Nakanishi M."/>
            <person name="Sayaka M."/>
            <person name="Hattori M."/>
            <person name="Ohkuma M."/>
        </authorList>
    </citation>
    <scope>NUCLEOTIDE SEQUENCE [LARGE SCALE GENOMIC DNA]</scope>
    <source>
        <strain evidence="5 6">JCM 19240</strain>
    </source>
</reference>
<feature type="domain" description="HTH araC/xylS-type" evidence="4">
    <location>
        <begin position="275"/>
        <end position="372"/>
    </location>
</feature>
<protein>
    <submittedName>
        <fullName evidence="5">Transcriptional regulator AraC family</fullName>
    </submittedName>
</protein>
<organism evidence="5 6">
    <name type="scientific">Vibrio maritimus</name>
    <dbReference type="NCBI Taxonomy" id="990268"/>
    <lineage>
        <taxon>Bacteria</taxon>
        <taxon>Pseudomonadati</taxon>
        <taxon>Pseudomonadota</taxon>
        <taxon>Gammaproteobacteria</taxon>
        <taxon>Vibrionales</taxon>
        <taxon>Vibrionaceae</taxon>
        <taxon>Vibrio</taxon>
    </lineage>
</organism>
<accession>A0A090TE76</accession>
<evidence type="ECO:0000313" key="6">
    <source>
        <dbReference type="Proteomes" id="UP000029224"/>
    </source>
</evidence>
<keyword evidence="1" id="KW-0805">Transcription regulation</keyword>
<dbReference type="InterPro" id="IPR009057">
    <property type="entry name" value="Homeodomain-like_sf"/>
</dbReference>
<keyword evidence="3" id="KW-0804">Transcription</keyword>
<dbReference type="PROSITE" id="PS01124">
    <property type="entry name" value="HTH_ARAC_FAMILY_2"/>
    <property type="match status" value="1"/>
</dbReference>
<dbReference type="SUPFAM" id="SSF46689">
    <property type="entry name" value="Homeodomain-like"/>
    <property type="match status" value="1"/>
</dbReference>
<dbReference type="GO" id="GO:0005829">
    <property type="term" value="C:cytosol"/>
    <property type="evidence" value="ECO:0007669"/>
    <property type="project" value="TreeGrafter"/>
</dbReference>
<dbReference type="PANTHER" id="PTHR47894:SF1">
    <property type="entry name" value="HTH-TYPE TRANSCRIPTIONAL REGULATOR VQSM"/>
    <property type="match status" value="1"/>
</dbReference>
<dbReference type="GO" id="GO:0003700">
    <property type="term" value="F:DNA-binding transcription factor activity"/>
    <property type="evidence" value="ECO:0007669"/>
    <property type="project" value="InterPro"/>
</dbReference>
<dbReference type="PANTHER" id="PTHR47894">
    <property type="entry name" value="HTH-TYPE TRANSCRIPTIONAL REGULATOR GADX"/>
    <property type="match status" value="1"/>
</dbReference>
<evidence type="ECO:0000256" key="3">
    <source>
        <dbReference type="ARBA" id="ARBA00023163"/>
    </source>
</evidence>
<gene>
    <name evidence="5" type="ORF">JCM19240_3288</name>
</gene>
<keyword evidence="6" id="KW-1185">Reference proteome</keyword>
<dbReference type="InterPro" id="IPR018060">
    <property type="entry name" value="HTH_AraC"/>
</dbReference>
<proteinExistence type="predicted"/>
<reference evidence="5 6" key="2">
    <citation type="submission" date="2014-09" db="EMBL/GenBank/DDBJ databases">
        <authorList>
            <consortium name="NBRP consortium"/>
            <person name="Sawabe T."/>
            <person name="Meirelles P."/>
            <person name="Nakanishi M."/>
            <person name="Sayaka M."/>
            <person name="Hattori M."/>
            <person name="Ohkuma M."/>
        </authorList>
    </citation>
    <scope>NUCLEOTIDE SEQUENCE [LARGE SCALE GENOMIC DNA]</scope>
    <source>
        <strain evidence="5 6">JCM 19240</strain>
    </source>
</reference>
<dbReference type="InterPro" id="IPR032687">
    <property type="entry name" value="AraC-type_N"/>
</dbReference>
<evidence type="ECO:0000259" key="4">
    <source>
        <dbReference type="PROSITE" id="PS01124"/>
    </source>
</evidence>
<dbReference type="SMART" id="SM00342">
    <property type="entry name" value="HTH_ARAC"/>
    <property type="match status" value="1"/>
</dbReference>
<dbReference type="Pfam" id="PF12625">
    <property type="entry name" value="Arabinose_bd"/>
    <property type="match status" value="1"/>
</dbReference>
<dbReference type="Gene3D" id="1.10.10.60">
    <property type="entry name" value="Homeodomain-like"/>
    <property type="match status" value="1"/>
</dbReference>
<evidence type="ECO:0000256" key="2">
    <source>
        <dbReference type="ARBA" id="ARBA00023125"/>
    </source>
</evidence>
<evidence type="ECO:0000313" key="5">
    <source>
        <dbReference type="EMBL" id="GAL38225.1"/>
    </source>
</evidence>
<name>A0A090TE76_9VIBR</name>
<dbReference type="AlphaFoldDB" id="A0A090TE76"/>
<sequence length="381" mass="43537">MIFGHSSDMECPHLSYVDAKLLKLSRLGTGESSMQYTAVYEPDLQACGILDLQLMTRYLEGKMPTGSLFEGTPLTAEQLYQPDTKVTMAQKMAIFSNALSHVHEPGLGLKVGQQARFSDFGVLGYAVFSSNTMLDALMMGFKYLRLAGPILKKQMWVENHLGYFRAEQLVDLRDLLPFFCEYWFTAIQNLCEEVMQQPFSSKLIRFPYPEPEHSDLYRQIFHCPIEFNADYLEWQFDATTLYDPLPAANTMTLQMCLKSCDELLATVQGSTSLNEKITQLFVERLGNYPSIESLSSELGMSSRTLRRHLKSEGTSYQQLLDDVRYRLARHYLLNTQITIEEISDRVGFSDSANFRHAFKKWSGHSPKGFRNNQDLNSYTNG</sequence>
<comment type="caution">
    <text evidence="5">The sequence shown here is derived from an EMBL/GenBank/DDBJ whole genome shotgun (WGS) entry which is preliminary data.</text>
</comment>
<keyword evidence="2" id="KW-0238">DNA-binding</keyword>
<dbReference type="EMBL" id="BBMT01000031">
    <property type="protein sequence ID" value="GAL38225.1"/>
    <property type="molecule type" value="Genomic_DNA"/>
</dbReference>
<dbReference type="GO" id="GO:0000976">
    <property type="term" value="F:transcription cis-regulatory region binding"/>
    <property type="evidence" value="ECO:0007669"/>
    <property type="project" value="TreeGrafter"/>
</dbReference>